<protein>
    <recommendedName>
        <fullName evidence="3">F-box domain-containing protein</fullName>
    </recommendedName>
</protein>
<gene>
    <name evidence="1" type="ORF">CVT24_009283</name>
</gene>
<dbReference type="AlphaFoldDB" id="A0A409Y8S9"/>
<keyword evidence="2" id="KW-1185">Reference proteome</keyword>
<dbReference type="Gene3D" id="3.80.10.10">
    <property type="entry name" value="Ribonuclease Inhibitor"/>
    <property type="match status" value="1"/>
</dbReference>
<dbReference type="Proteomes" id="UP000284842">
    <property type="component" value="Unassembled WGS sequence"/>
</dbReference>
<accession>A0A409Y8S9</accession>
<proteinExistence type="predicted"/>
<sequence length="435" mass="49687">MKEIPFDIICLILQLSSNNCSTIHSLSLTNRAISTEATKVLYKASPIIDFQNGSAGTQFMETVCRNNHLSKLVQSIQLLFGGERPASIDLLSTLFQKTTELTSLHIIHETMPWMYHDQDSTYITNIPWDLPVPSCSFRLKRLEWSTYASVGSITLMCQLLVLHRTSLEHVGILLKKQLRIEELNDEEVSTFITNFRPLSEVSDNSQSGSISLIMSNTPPWPIPSVRSFRGTKNVFQAIYPVLDNGSLQNLEIFTPPPYIAPALPTPSWQTCLTRHMKRVSIQSLRLDFIWCRDFDFHEYTPYLSSLKTLHLHKLEFNLSREDIASTFGPLRSLQYLRISRNSINPDFDGLQDDHGDFVRPAFDTLMSTNIRLFIPSIFTTCPSLRQAEFTIEFLPDIDSTVYYRRWMRNDSVVPLLEGQSPTAMGLVYESGKTME</sequence>
<evidence type="ECO:0008006" key="3">
    <source>
        <dbReference type="Google" id="ProtNLM"/>
    </source>
</evidence>
<dbReference type="EMBL" id="NHTK01001364">
    <property type="protein sequence ID" value="PPQ99283.1"/>
    <property type="molecule type" value="Genomic_DNA"/>
</dbReference>
<reference evidence="1 2" key="1">
    <citation type="journal article" date="2018" name="Evol. Lett.">
        <title>Horizontal gene cluster transfer increased hallucinogenic mushroom diversity.</title>
        <authorList>
            <person name="Reynolds H.T."/>
            <person name="Vijayakumar V."/>
            <person name="Gluck-Thaler E."/>
            <person name="Korotkin H.B."/>
            <person name="Matheny P.B."/>
            <person name="Slot J.C."/>
        </authorList>
    </citation>
    <scope>NUCLEOTIDE SEQUENCE [LARGE SCALE GENOMIC DNA]</scope>
    <source>
        <strain evidence="1 2">2629</strain>
    </source>
</reference>
<name>A0A409Y8S9_9AGAR</name>
<dbReference type="InParanoid" id="A0A409Y8S9"/>
<evidence type="ECO:0000313" key="2">
    <source>
        <dbReference type="Proteomes" id="UP000284842"/>
    </source>
</evidence>
<dbReference type="OrthoDB" id="3120502at2759"/>
<organism evidence="1 2">
    <name type="scientific">Panaeolus cyanescens</name>
    <dbReference type="NCBI Taxonomy" id="181874"/>
    <lineage>
        <taxon>Eukaryota</taxon>
        <taxon>Fungi</taxon>
        <taxon>Dikarya</taxon>
        <taxon>Basidiomycota</taxon>
        <taxon>Agaricomycotina</taxon>
        <taxon>Agaricomycetes</taxon>
        <taxon>Agaricomycetidae</taxon>
        <taxon>Agaricales</taxon>
        <taxon>Agaricineae</taxon>
        <taxon>Galeropsidaceae</taxon>
        <taxon>Panaeolus</taxon>
    </lineage>
</organism>
<comment type="caution">
    <text evidence="1">The sequence shown here is derived from an EMBL/GenBank/DDBJ whole genome shotgun (WGS) entry which is preliminary data.</text>
</comment>
<dbReference type="InterPro" id="IPR032675">
    <property type="entry name" value="LRR_dom_sf"/>
</dbReference>
<evidence type="ECO:0000313" key="1">
    <source>
        <dbReference type="EMBL" id="PPQ99283.1"/>
    </source>
</evidence>